<name>A0A2R6P6T3_ACTCC</name>
<feature type="domain" description="TF-B3" evidence="7">
    <location>
        <begin position="336"/>
        <end position="442"/>
    </location>
</feature>
<evidence type="ECO:0000256" key="6">
    <source>
        <dbReference type="SAM" id="MobiDB-lite"/>
    </source>
</evidence>
<dbReference type="GO" id="GO:0003677">
    <property type="term" value="F:DNA binding"/>
    <property type="evidence" value="ECO:0007669"/>
    <property type="project" value="UniProtKB-KW"/>
</dbReference>
<accession>A0A2R6P6T3</accession>
<dbReference type="PANTHER" id="PTHR31140">
    <property type="entry name" value="B3 DOMAIN-CONTAINING TRANSCRIPTION FACTOR ABI3"/>
    <property type="match status" value="1"/>
</dbReference>
<feature type="domain" description="TF-B3" evidence="7">
    <location>
        <begin position="458"/>
        <end position="564"/>
    </location>
</feature>
<keyword evidence="5" id="KW-0539">Nucleus</keyword>
<keyword evidence="9" id="KW-1185">Reference proteome</keyword>
<dbReference type="OrthoDB" id="1552339at2759"/>
<protein>
    <submittedName>
        <fullName evidence="8">AP2/ERF and B3 domain-containing transcription factor</fullName>
    </submittedName>
</protein>
<feature type="compositionally biased region" description="Gly residues" evidence="6">
    <location>
        <begin position="1240"/>
        <end position="1271"/>
    </location>
</feature>
<dbReference type="Proteomes" id="UP000241394">
    <property type="component" value="Chromosome LG28"/>
</dbReference>
<dbReference type="Gene3D" id="2.40.330.10">
    <property type="entry name" value="DNA-binding pseudobarrel domain"/>
    <property type="match status" value="7"/>
</dbReference>
<proteinExistence type="predicted"/>
<sequence length="1314" mass="150788">MSESRDIATGLGDEEENLDYVSAEGNTPSSTPMEADSDAGASSNPTTVGSNTKSFLFEVHLILSDVESNRLFIPVEQALDHFPPLGDDRENYAESIQFTFPEDLNLVITVIYDNSEAGFVVESNWWKRIVKFHKLEARDVVCFYRPSQPSQRYHYLVEFMKRDKDSMILPEFKPENFLFRLKLTESVITYLRLIVPTEDVRNHFPAVGIPSDTHGMERLYFTDAQDKDWCVQIMVYLRSCPIHMLILERPFAMEYNLEDGDEIRFYKPVQPLHSRHFLIEFGRGGETRTDSTSGGDGRSHITQSHDEIRSDVISAKSELGQNNAAFKCRESSTPAFEVYLIPSDVQSDRLFIPVEQALDHFPPLGDDRENYAESIQFTFPEELDLIITVIYDNWEAGFVVESNRWQQIVKSHKLEARDVVRFYRPAQPSQRYHYLIEFMKREKDIMILPELKPENFLFQLKLTKSVITYLRLIVPTEDVRNYFPAVGIPAETHGMERLYFTDAQNKDWCVLIIVYGRSCPIHMLILERPFAMEYNLEDGDEIRFYKPVQPLHSRHFLIEFGRGSEARTDSTSGGDGHSHITQSHDEIRNDVIIPESELGDSSHVASQEEEFQDNVTNQTIVAPSVENFRFDLDDQHREDEVQEKMKKANEGLPSSSIKAKETAIEAEKNREDKQKDEVENLDYVSAEGNARFSVPAEADSVIIPESNSGESVIPPSVGLNTIVLLFEVYLTPMDVKAGWLFIPVEQALNHFPPLANRQNTYAETIKFTDPENLTRYIPVTYDISQCGFVITSKWWKLFVWRHKLEAKDVVCFFGPVSPSQDYHYWVGVLKRVEEITSIPEFKPENFLFSLTLTETGIKHLRLIVPAEEVRNHFPAVGIPAETHYTERLYFTDARNKFWCIQIMAFGRRSAPTYMLILEAAFVNEYNLEEWDVIWFYKPVQLLSSRHFLIKFVRRGQTEPDSTSGGGDSQVTQKHDELGESSNPNMVAENMGTFLFEVYLTRTDVTEDRLLIPIEQALGHFPPLANRHMTYVENIKVIDPYYRNLSLTVTYDIGPCAFVIESEWWKYYVKQHKLEATDVIRFYRPVSPSQDNHFCVDFVKRSKEMISIPEFKEENFLFPLNLTEFGVTNLWLTVPTEEVRNHFHVVGLPAYTHDTERLYFTDAENKDWWVYIVGCDHKFPKYTLILERDFVTQYELTVRDVIRFYKPVQPLHSRHFLIKIEKGVDALTDPAQLAPTKNDGTSGGDGGKGGGSGGGSTSGGGDRQGDGGGRSRSGGNKVQKFARKLVCGMKKNIQGEVINVEVGSLQNENESIIRL</sequence>
<comment type="caution">
    <text evidence="8">The sequence shown here is derived from an EMBL/GenBank/DDBJ whole genome shotgun (WGS) entry which is preliminary data.</text>
</comment>
<feature type="region of interest" description="Disordered" evidence="6">
    <location>
        <begin position="641"/>
        <end position="676"/>
    </location>
</feature>
<feature type="region of interest" description="Disordered" evidence="6">
    <location>
        <begin position="956"/>
        <end position="981"/>
    </location>
</feature>
<feature type="region of interest" description="Disordered" evidence="6">
    <location>
        <begin position="1229"/>
        <end position="1275"/>
    </location>
</feature>
<dbReference type="SUPFAM" id="SSF101936">
    <property type="entry name" value="DNA-binding pseudobarrel domain"/>
    <property type="match status" value="7"/>
</dbReference>
<evidence type="ECO:0000256" key="3">
    <source>
        <dbReference type="ARBA" id="ARBA00023125"/>
    </source>
</evidence>
<evidence type="ECO:0000256" key="1">
    <source>
        <dbReference type="ARBA" id="ARBA00004123"/>
    </source>
</evidence>
<evidence type="ECO:0000256" key="4">
    <source>
        <dbReference type="ARBA" id="ARBA00023163"/>
    </source>
</evidence>
<keyword evidence="4" id="KW-0804">Transcription</keyword>
<dbReference type="EMBL" id="NKQK01000028">
    <property type="protein sequence ID" value="PSR86334.1"/>
    <property type="molecule type" value="Genomic_DNA"/>
</dbReference>
<dbReference type="InterPro" id="IPR003340">
    <property type="entry name" value="B3_DNA-bd"/>
</dbReference>
<comment type="subcellular location">
    <subcellularLocation>
        <location evidence="1">Nucleus</location>
    </subcellularLocation>
</comment>
<dbReference type="PANTHER" id="PTHR31140:SF58">
    <property type="entry name" value="DNA-BINDING PROTEIN RAV1"/>
    <property type="match status" value="1"/>
</dbReference>
<evidence type="ECO:0000259" key="7">
    <source>
        <dbReference type="SMART" id="SM01019"/>
    </source>
</evidence>
<dbReference type="Gramene" id="PSR86334">
    <property type="protein sequence ID" value="PSR86334"/>
    <property type="gene ID" value="CEY00_Acc31957"/>
</dbReference>
<feature type="compositionally biased region" description="Basic and acidic residues" evidence="6">
    <location>
        <begin position="658"/>
        <end position="676"/>
    </location>
</feature>
<reference evidence="8 9" key="1">
    <citation type="submission" date="2017-07" db="EMBL/GenBank/DDBJ databases">
        <title>An improved, manually edited Actinidia chinensis var. chinensis (kiwifruit) genome highlights the challenges associated with draft genomes and gene prediction in plants.</title>
        <authorList>
            <person name="Pilkington S."/>
            <person name="Crowhurst R."/>
            <person name="Hilario E."/>
            <person name="Nardozza S."/>
            <person name="Fraser L."/>
            <person name="Peng Y."/>
            <person name="Gunaseelan K."/>
            <person name="Simpson R."/>
            <person name="Tahir J."/>
            <person name="Deroles S."/>
            <person name="Templeton K."/>
            <person name="Luo Z."/>
            <person name="Davy M."/>
            <person name="Cheng C."/>
            <person name="Mcneilage M."/>
            <person name="Scaglione D."/>
            <person name="Liu Y."/>
            <person name="Zhang Q."/>
            <person name="Datson P."/>
            <person name="De Silva N."/>
            <person name="Gardiner S."/>
            <person name="Bassett H."/>
            <person name="Chagne D."/>
            <person name="Mccallum J."/>
            <person name="Dzierzon H."/>
            <person name="Deng C."/>
            <person name="Wang Y.-Y."/>
            <person name="Barron N."/>
            <person name="Manako K."/>
            <person name="Bowen J."/>
            <person name="Foster T."/>
            <person name="Erridge Z."/>
            <person name="Tiffin H."/>
            <person name="Waite C."/>
            <person name="Davies K."/>
            <person name="Grierson E."/>
            <person name="Laing W."/>
            <person name="Kirk R."/>
            <person name="Chen X."/>
            <person name="Wood M."/>
            <person name="Montefiori M."/>
            <person name="Brummell D."/>
            <person name="Schwinn K."/>
            <person name="Catanach A."/>
            <person name="Fullerton C."/>
            <person name="Li D."/>
            <person name="Meiyalaghan S."/>
            <person name="Nieuwenhuizen N."/>
            <person name="Read N."/>
            <person name="Prakash R."/>
            <person name="Hunter D."/>
            <person name="Zhang H."/>
            <person name="Mckenzie M."/>
            <person name="Knabel M."/>
            <person name="Harris A."/>
            <person name="Allan A."/>
            <person name="Chen A."/>
            <person name="Janssen B."/>
            <person name="Plunkett B."/>
            <person name="Dwamena C."/>
            <person name="Voogd C."/>
            <person name="Leif D."/>
            <person name="Lafferty D."/>
            <person name="Souleyre E."/>
            <person name="Varkonyi-Gasic E."/>
            <person name="Gambi F."/>
            <person name="Hanley J."/>
            <person name="Yao J.-L."/>
            <person name="Cheung J."/>
            <person name="David K."/>
            <person name="Warren B."/>
            <person name="Marsh K."/>
            <person name="Snowden K."/>
            <person name="Lin-Wang K."/>
            <person name="Brian L."/>
            <person name="Martinez-Sanchez M."/>
            <person name="Wang M."/>
            <person name="Ileperuma N."/>
            <person name="Macnee N."/>
            <person name="Campin R."/>
            <person name="Mcatee P."/>
            <person name="Drummond R."/>
            <person name="Espley R."/>
            <person name="Ireland H."/>
            <person name="Wu R."/>
            <person name="Atkinson R."/>
            <person name="Karunairetnam S."/>
            <person name="Bulley S."/>
            <person name="Chunkath S."/>
            <person name="Hanley Z."/>
            <person name="Storey R."/>
            <person name="Thrimawithana A."/>
            <person name="Thomson S."/>
            <person name="David C."/>
            <person name="Testolin R."/>
        </authorList>
    </citation>
    <scope>NUCLEOTIDE SEQUENCE [LARGE SCALE GENOMIC DNA]</scope>
    <source>
        <strain evidence="9">cv. Red5</strain>
        <tissue evidence="8">Young leaf</tissue>
    </source>
</reference>
<evidence type="ECO:0000256" key="2">
    <source>
        <dbReference type="ARBA" id="ARBA00023015"/>
    </source>
</evidence>
<dbReference type="InterPro" id="IPR044800">
    <property type="entry name" value="LEC2-like"/>
</dbReference>
<dbReference type="SMART" id="SM01019">
    <property type="entry name" value="B3"/>
    <property type="match status" value="6"/>
</dbReference>
<evidence type="ECO:0000313" key="9">
    <source>
        <dbReference type="Proteomes" id="UP000241394"/>
    </source>
</evidence>
<reference evidence="9" key="2">
    <citation type="journal article" date="2018" name="BMC Genomics">
        <title>A manually annotated Actinidia chinensis var. chinensis (kiwifruit) genome highlights the challenges associated with draft genomes and gene prediction in plants.</title>
        <authorList>
            <person name="Pilkington S.M."/>
            <person name="Crowhurst R."/>
            <person name="Hilario E."/>
            <person name="Nardozza S."/>
            <person name="Fraser L."/>
            <person name="Peng Y."/>
            <person name="Gunaseelan K."/>
            <person name="Simpson R."/>
            <person name="Tahir J."/>
            <person name="Deroles S.C."/>
            <person name="Templeton K."/>
            <person name="Luo Z."/>
            <person name="Davy M."/>
            <person name="Cheng C."/>
            <person name="McNeilage M."/>
            <person name="Scaglione D."/>
            <person name="Liu Y."/>
            <person name="Zhang Q."/>
            <person name="Datson P."/>
            <person name="De Silva N."/>
            <person name="Gardiner S.E."/>
            <person name="Bassett H."/>
            <person name="Chagne D."/>
            <person name="McCallum J."/>
            <person name="Dzierzon H."/>
            <person name="Deng C."/>
            <person name="Wang Y.Y."/>
            <person name="Barron L."/>
            <person name="Manako K."/>
            <person name="Bowen J."/>
            <person name="Foster T.M."/>
            <person name="Erridge Z.A."/>
            <person name="Tiffin H."/>
            <person name="Waite C.N."/>
            <person name="Davies K.M."/>
            <person name="Grierson E.P."/>
            <person name="Laing W.A."/>
            <person name="Kirk R."/>
            <person name="Chen X."/>
            <person name="Wood M."/>
            <person name="Montefiori M."/>
            <person name="Brummell D.A."/>
            <person name="Schwinn K.E."/>
            <person name="Catanach A."/>
            <person name="Fullerton C."/>
            <person name="Li D."/>
            <person name="Meiyalaghan S."/>
            <person name="Nieuwenhuizen N."/>
            <person name="Read N."/>
            <person name="Prakash R."/>
            <person name="Hunter D."/>
            <person name="Zhang H."/>
            <person name="McKenzie M."/>
            <person name="Knabel M."/>
            <person name="Harris A."/>
            <person name="Allan A.C."/>
            <person name="Gleave A."/>
            <person name="Chen A."/>
            <person name="Janssen B.J."/>
            <person name="Plunkett B."/>
            <person name="Ampomah-Dwamena C."/>
            <person name="Voogd C."/>
            <person name="Leif D."/>
            <person name="Lafferty D."/>
            <person name="Souleyre E.J.F."/>
            <person name="Varkonyi-Gasic E."/>
            <person name="Gambi F."/>
            <person name="Hanley J."/>
            <person name="Yao J.L."/>
            <person name="Cheung J."/>
            <person name="David K.M."/>
            <person name="Warren B."/>
            <person name="Marsh K."/>
            <person name="Snowden K.C."/>
            <person name="Lin-Wang K."/>
            <person name="Brian L."/>
            <person name="Martinez-Sanchez M."/>
            <person name="Wang M."/>
            <person name="Ileperuma N."/>
            <person name="Macnee N."/>
            <person name="Campin R."/>
            <person name="McAtee P."/>
            <person name="Drummond R.S.M."/>
            <person name="Espley R.V."/>
            <person name="Ireland H.S."/>
            <person name="Wu R."/>
            <person name="Atkinson R.G."/>
            <person name="Karunairetnam S."/>
            <person name="Bulley S."/>
            <person name="Chunkath S."/>
            <person name="Hanley Z."/>
            <person name="Storey R."/>
            <person name="Thrimawithana A.H."/>
            <person name="Thomson S."/>
            <person name="David C."/>
            <person name="Testolin R."/>
            <person name="Huang H."/>
            <person name="Hellens R.P."/>
            <person name="Schaffer R.J."/>
        </authorList>
    </citation>
    <scope>NUCLEOTIDE SEQUENCE [LARGE SCALE GENOMIC DNA]</scope>
    <source>
        <strain evidence="9">cv. Red5</strain>
    </source>
</reference>
<dbReference type="GO" id="GO:0003700">
    <property type="term" value="F:DNA-binding transcription factor activity"/>
    <property type="evidence" value="ECO:0007669"/>
    <property type="project" value="InterPro"/>
</dbReference>
<dbReference type="GO" id="GO:0005634">
    <property type="term" value="C:nucleus"/>
    <property type="evidence" value="ECO:0007669"/>
    <property type="project" value="UniProtKB-SubCell"/>
</dbReference>
<feature type="domain" description="TF-B3" evidence="7">
    <location>
        <begin position="57"/>
        <end position="163"/>
    </location>
</feature>
<dbReference type="InParanoid" id="A0A2R6P6T3"/>
<gene>
    <name evidence="8" type="ORF">CEY00_Acc31957</name>
</gene>
<feature type="region of interest" description="Disordered" evidence="6">
    <location>
        <begin position="1"/>
        <end position="47"/>
    </location>
</feature>
<keyword evidence="3" id="KW-0238">DNA-binding</keyword>
<feature type="domain" description="TF-B3" evidence="7">
    <location>
        <begin position="847"/>
        <end position="955"/>
    </location>
</feature>
<evidence type="ECO:0000313" key="8">
    <source>
        <dbReference type="EMBL" id="PSR86334.1"/>
    </source>
</evidence>
<dbReference type="InterPro" id="IPR015300">
    <property type="entry name" value="DNA-bd_pseudobarrel_sf"/>
</dbReference>
<feature type="domain" description="TF-B3" evidence="7">
    <location>
        <begin position="725"/>
        <end position="832"/>
    </location>
</feature>
<keyword evidence="2" id="KW-0805">Transcription regulation</keyword>
<feature type="domain" description="TF-B3" evidence="7">
    <location>
        <begin position="995"/>
        <end position="1101"/>
    </location>
</feature>
<evidence type="ECO:0000256" key="5">
    <source>
        <dbReference type="ARBA" id="ARBA00023242"/>
    </source>
</evidence>
<organism evidence="8 9">
    <name type="scientific">Actinidia chinensis var. chinensis</name>
    <name type="common">Chinese soft-hair kiwi</name>
    <dbReference type="NCBI Taxonomy" id="1590841"/>
    <lineage>
        <taxon>Eukaryota</taxon>
        <taxon>Viridiplantae</taxon>
        <taxon>Streptophyta</taxon>
        <taxon>Embryophyta</taxon>
        <taxon>Tracheophyta</taxon>
        <taxon>Spermatophyta</taxon>
        <taxon>Magnoliopsida</taxon>
        <taxon>eudicotyledons</taxon>
        <taxon>Gunneridae</taxon>
        <taxon>Pentapetalae</taxon>
        <taxon>asterids</taxon>
        <taxon>Ericales</taxon>
        <taxon>Actinidiaceae</taxon>
        <taxon>Actinidia</taxon>
    </lineage>
</organism>